<reference evidence="5" key="1">
    <citation type="submission" date="2022-07" db="EMBL/GenBank/DDBJ databases">
        <title>Genome analysis of Parmales, a sister group of diatoms, reveals the evolutionary specialization of diatoms from phago-mixotrophs to photoautotrophs.</title>
        <authorList>
            <person name="Ban H."/>
            <person name="Sato S."/>
            <person name="Yoshikawa S."/>
            <person name="Kazumasa Y."/>
            <person name="Nakamura Y."/>
            <person name="Ichinomiya M."/>
            <person name="Saitoh K."/>
            <person name="Sato N."/>
            <person name="Blanc-Mathieu R."/>
            <person name="Endo H."/>
            <person name="Kuwata A."/>
            <person name="Ogata H."/>
        </authorList>
    </citation>
    <scope>NUCLEOTIDE SEQUENCE</scope>
</reference>
<evidence type="ECO:0000256" key="3">
    <source>
        <dbReference type="PROSITE-ProRule" id="PRU00176"/>
    </source>
</evidence>
<dbReference type="GO" id="GO:0003723">
    <property type="term" value="F:RNA binding"/>
    <property type="evidence" value="ECO:0007669"/>
    <property type="project" value="UniProtKB-UniRule"/>
</dbReference>
<gene>
    <name evidence="5" type="ORF">TrRE_jg4629</name>
</gene>
<sequence length="461" mass="49723">MIRDERKDNSTGLTSRMMIRNLPGSISQHSLLALLKGLDISIIGVEIRLVAEKVGRGYASVKFATEWECERARLLVHGSMLEGRIIQAVRQAESRKVEKEEKMGEETQNGKELEEPLIGKEEVEVGSGNEVGMQRLDYDAISAASIDELFKLRFATTCVLFSLLTSGFGAWYYSRNYPLKELCDGIESEDIIHGDGGLPSYEVGCSYGTSWEQGMAAVWCLTVSVVPLSQLLSSRPLGFCSFICRIQLAIIPCVVFLCFCSSASGGGGGDGISFFHIDDYCDGDFLDDLPGNCPTGSGYLNSPSDSNSADSVCGKSCCSSTFTSPIDYHAKFVNTTISPACGVLLNSLNGAACSPFAALFVEPFDVEVQDDQPIKLCQLWCSVLWEECSNAVLTGGPNGGKELGKAFPDYHDDVCVVELNLAENDAGLFDNDCFGGGFKISARMTVAVAAWIVATATIIMV</sequence>
<evidence type="ECO:0000256" key="2">
    <source>
        <dbReference type="ARBA" id="ARBA00023157"/>
    </source>
</evidence>
<evidence type="ECO:0000259" key="4">
    <source>
        <dbReference type="PROSITE" id="PS50102"/>
    </source>
</evidence>
<accession>A0A9W6ZA67</accession>
<evidence type="ECO:0000313" key="6">
    <source>
        <dbReference type="Proteomes" id="UP001165082"/>
    </source>
</evidence>
<feature type="domain" description="RRM" evidence="4">
    <location>
        <begin position="15"/>
        <end position="93"/>
    </location>
</feature>
<dbReference type="Gene3D" id="3.30.70.330">
    <property type="match status" value="1"/>
</dbReference>
<keyword evidence="1" id="KW-0732">Signal</keyword>
<dbReference type="InterPro" id="IPR000504">
    <property type="entry name" value="RRM_dom"/>
</dbReference>
<protein>
    <recommendedName>
        <fullName evidence="4">RRM domain-containing protein</fullName>
    </recommendedName>
</protein>
<comment type="caution">
    <text evidence="5">The sequence shown here is derived from an EMBL/GenBank/DDBJ whole genome shotgun (WGS) entry which is preliminary data.</text>
</comment>
<name>A0A9W6ZA67_9STRA</name>
<dbReference type="InterPro" id="IPR018143">
    <property type="entry name" value="Folate_rcpt-like"/>
</dbReference>
<dbReference type="AlphaFoldDB" id="A0A9W6ZA67"/>
<proteinExistence type="predicted"/>
<dbReference type="SUPFAM" id="SSF54928">
    <property type="entry name" value="RNA-binding domain, RBD"/>
    <property type="match status" value="1"/>
</dbReference>
<dbReference type="Proteomes" id="UP001165082">
    <property type="component" value="Unassembled WGS sequence"/>
</dbReference>
<dbReference type="Pfam" id="PF03024">
    <property type="entry name" value="Folate_rec"/>
    <property type="match status" value="1"/>
</dbReference>
<evidence type="ECO:0000313" key="5">
    <source>
        <dbReference type="EMBL" id="GMH50414.1"/>
    </source>
</evidence>
<keyword evidence="6" id="KW-1185">Reference proteome</keyword>
<dbReference type="PROSITE" id="PS50102">
    <property type="entry name" value="RRM"/>
    <property type="match status" value="1"/>
</dbReference>
<dbReference type="SMART" id="SM00360">
    <property type="entry name" value="RRM"/>
    <property type="match status" value="1"/>
</dbReference>
<dbReference type="Pfam" id="PF00076">
    <property type="entry name" value="RRM_1"/>
    <property type="match status" value="1"/>
</dbReference>
<evidence type="ECO:0000256" key="1">
    <source>
        <dbReference type="ARBA" id="ARBA00022729"/>
    </source>
</evidence>
<keyword evidence="3" id="KW-0694">RNA-binding</keyword>
<dbReference type="InterPro" id="IPR012677">
    <property type="entry name" value="Nucleotide-bd_a/b_plait_sf"/>
</dbReference>
<dbReference type="OrthoDB" id="5382468at2759"/>
<dbReference type="EMBL" id="BRXZ01001945">
    <property type="protein sequence ID" value="GMH50414.1"/>
    <property type="molecule type" value="Genomic_DNA"/>
</dbReference>
<organism evidence="5 6">
    <name type="scientific">Triparma retinervis</name>
    <dbReference type="NCBI Taxonomy" id="2557542"/>
    <lineage>
        <taxon>Eukaryota</taxon>
        <taxon>Sar</taxon>
        <taxon>Stramenopiles</taxon>
        <taxon>Ochrophyta</taxon>
        <taxon>Bolidophyceae</taxon>
        <taxon>Parmales</taxon>
        <taxon>Triparmaceae</taxon>
        <taxon>Triparma</taxon>
    </lineage>
</organism>
<dbReference type="InterPro" id="IPR035979">
    <property type="entry name" value="RBD_domain_sf"/>
</dbReference>
<keyword evidence="2" id="KW-1015">Disulfide bond</keyword>